<keyword evidence="3" id="KW-1185">Reference proteome</keyword>
<gene>
    <name evidence="2" type="ORF">BFW38_08345</name>
</gene>
<sequence length="292" mass="31345">MTPIQTRVATHDDLPQLVGLTQALNWPHRAEDWSQMLASSEAWCLQPQGSELVGSGLCFPQGDWATIGLLIVAASHQGQGWGRHLMQTIMKASGGRHLLLTATTAGAPLYRRLGFKDQAMICQHQGVLSAVLAEMPEAVESFEMGGLAETDAISVVAEAEANAVLTLLNKASGLDRSRLWPSLWAQRDAAVKVTSEGMIKGVALRRRFGRGKLIGPVVAEHPVQALQLIWTLLDGQQGVLIRIDTPEAMGLGSMLTQWGLMQVDRVAQMVNGAAPSVTGPVQQYAMVSQAQG</sequence>
<dbReference type="GO" id="GO:0016747">
    <property type="term" value="F:acyltransferase activity, transferring groups other than amino-acyl groups"/>
    <property type="evidence" value="ECO:0007669"/>
    <property type="project" value="InterPro"/>
</dbReference>
<dbReference type="PANTHER" id="PTHR47237">
    <property type="entry name" value="SLL0310 PROTEIN"/>
    <property type="match status" value="1"/>
</dbReference>
<dbReference type="Pfam" id="PF13508">
    <property type="entry name" value="Acetyltransf_7"/>
    <property type="match status" value="1"/>
</dbReference>
<dbReference type="STRING" id="197479.BFW38_08345"/>
<proteinExistence type="predicted"/>
<dbReference type="InterPro" id="IPR052729">
    <property type="entry name" value="Acyl/Acetyltrans_Enzymes"/>
</dbReference>
<evidence type="ECO:0000313" key="2">
    <source>
        <dbReference type="EMBL" id="ODC03556.1"/>
    </source>
</evidence>
<feature type="domain" description="N-acetyltransferase" evidence="1">
    <location>
        <begin position="4"/>
        <end position="138"/>
    </location>
</feature>
<dbReference type="InterPro" id="IPR000182">
    <property type="entry name" value="GNAT_dom"/>
</dbReference>
<dbReference type="Proteomes" id="UP000094291">
    <property type="component" value="Unassembled WGS sequence"/>
</dbReference>
<dbReference type="PROSITE" id="PS51186">
    <property type="entry name" value="GNAT"/>
    <property type="match status" value="1"/>
</dbReference>
<dbReference type="SUPFAM" id="SSF55729">
    <property type="entry name" value="Acyl-CoA N-acyltransferases (Nat)"/>
    <property type="match status" value="1"/>
</dbReference>
<name>A0A1E2V9Q3_9GAMM</name>
<accession>A0A1E2V9Q3</accession>
<dbReference type="EMBL" id="MDTQ01000001">
    <property type="protein sequence ID" value="ODC03556.1"/>
    <property type="molecule type" value="Genomic_DNA"/>
</dbReference>
<comment type="caution">
    <text evidence="2">The sequence shown here is derived from an EMBL/GenBank/DDBJ whole genome shotgun (WGS) entry which is preliminary data.</text>
</comment>
<evidence type="ECO:0000259" key="1">
    <source>
        <dbReference type="PROSITE" id="PS51186"/>
    </source>
</evidence>
<dbReference type="PANTHER" id="PTHR47237:SF2">
    <property type="entry name" value="BLL4206 PROTEIN"/>
    <property type="match status" value="1"/>
</dbReference>
<dbReference type="CDD" id="cd04301">
    <property type="entry name" value="NAT_SF"/>
    <property type="match status" value="1"/>
</dbReference>
<dbReference type="AlphaFoldDB" id="A0A1E2V9Q3"/>
<dbReference type="RefSeq" id="WP_068997972.1">
    <property type="nucleotide sequence ID" value="NZ_MDTQ01000001.1"/>
</dbReference>
<reference evidence="2 3" key="1">
    <citation type="submission" date="2016-08" db="EMBL/GenBank/DDBJ databases">
        <authorList>
            <person name="Seilhamer J.J."/>
        </authorList>
    </citation>
    <scope>NUCLEOTIDE SEQUENCE [LARGE SCALE GENOMIC DNA]</scope>
    <source>
        <strain evidence="2 3">PH27A</strain>
    </source>
</reference>
<dbReference type="Gene3D" id="3.40.630.90">
    <property type="match status" value="1"/>
</dbReference>
<dbReference type="InterPro" id="IPR016181">
    <property type="entry name" value="Acyl_CoA_acyltransferase"/>
</dbReference>
<protein>
    <recommendedName>
        <fullName evidence="1">N-acetyltransferase domain-containing protein</fullName>
    </recommendedName>
</protein>
<dbReference type="InterPro" id="IPR041496">
    <property type="entry name" value="YitH/HolE_GNAT"/>
</dbReference>
<dbReference type="Gene3D" id="3.40.630.30">
    <property type="match status" value="1"/>
</dbReference>
<dbReference type="Pfam" id="PF18014">
    <property type="entry name" value="Acetyltransf_18"/>
    <property type="match status" value="1"/>
</dbReference>
<evidence type="ECO:0000313" key="3">
    <source>
        <dbReference type="Proteomes" id="UP000094291"/>
    </source>
</evidence>
<organism evidence="2 3">
    <name type="scientific">Terasakiispira papahanaumokuakeensis</name>
    <dbReference type="NCBI Taxonomy" id="197479"/>
    <lineage>
        <taxon>Bacteria</taxon>
        <taxon>Pseudomonadati</taxon>
        <taxon>Pseudomonadota</taxon>
        <taxon>Gammaproteobacteria</taxon>
        <taxon>Oceanospirillales</taxon>
        <taxon>Terasakiispira</taxon>
    </lineage>
</organism>